<evidence type="ECO:0000313" key="2">
    <source>
        <dbReference type="Proteomes" id="UP001239111"/>
    </source>
</evidence>
<reference evidence="1" key="1">
    <citation type="submission" date="2023-04" db="EMBL/GenBank/DDBJ databases">
        <title>A chromosome-level genome assembly of the parasitoid wasp Eretmocerus hayati.</title>
        <authorList>
            <person name="Zhong Y."/>
            <person name="Liu S."/>
            <person name="Liu Y."/>
        </authorList>
    </citation>
    <scope>NUCLEOTIDE SEQUENCE</scope>
    <source>
        <strain evidence="1">ZJU_SS_LIU_2023</strain>
    </source>
</reference>
<keyword evidence="2" id="KW-1185">Reference proteome</keyword>
<sequence>MKVLEDSKCDDPPGKYTGPTYQQWQTPYPLIAESLIRVNSTQPSIREELPAAAYPKVSDLAGPNGQLFLCLSHRSLMRITNTYLLSPEQTQFQNVQQLSSNGNPQNFEDITNVLKNHNNSRRNTPSITTPPVPQTSWDLPLNGGLS</sequence>
<evidence type="ECO:0000313" key="1">
    <source>
        <dbReference type="EMBL" id="KAJ8686022.1"/>
    </source>
</evidence>
<gene>
    <name evidence="1" type="ORF">QAD02_021815</name>
</gene>
<organism evidence="1 2">
    <name type="scientific">Eretmocerus hayati</name>
    <dbReference type="NCBI Taxonomy" id="131215"/>
    <lineage>
        <taxon>Eukaryota</taxon>
        <taxon>Metazoa</taxon>
        <taxon>Ecdysozoa</taxon>
        <taxon>Arthropoda</taxon>
        <taxon>Hexapoda</taxon>
        <taxon>Insecta</taxon>
        <taxon>Pterygota</taxon>
        <taxon>Neoptera</taxon>
        <taxon>Endopterygota</taxon>
        <taxon>Hymenoptera</taxon>
        <taxon>Apocrita</taxon>
        <taxon>Proctotrupomorpha</taxon>
        <taxon>Chalcidoidea</taxon>
        <taxon>Aphelinidae</taxon>
        <taxon>Aphelininae</taxon>
        <taxon>Eretmocerus</taxon>
    </lineage>
</organism>
<dbReference type="Proteomes" id="UP001239111">
    <property type="component" value="Chromosome 1"/>
</dbReference>
<dbReference type="EMBL" id="CM056741">
    <property type="protein sequence ID" value="KAJ8686022.1"/>
    <property type="molecule type" value="Genomic_DNA"/>
</dbReference>
<comment type="caution">
    <text evidence="1">The sequence shown here is derived from an EMBL/GenBank/DDBJ whole genome shotgun (WGS) entry which is preliminary data.</text>
</comment>
<proteinExistence type="predicted"/>
<accession>A0ACC2PUH0</accession>
<protein>
    <submittedName>
        <fullName evidence="1">Uncharacterized protein</fullName>
    </submittedName>
</protein>
<name>A0ACC2PUH0_9HYME</name>